<evidence type="ECO:0000256" key="1">
    <source>
        <dbReference type="SAM" id="MobiDB-lite"/>
    </source>
</evidence>
<feature type="domain" description="Aminoglycoside phosphotransferase" evidence="2">
    <location>
        <begin position="83"/>
        <end position="311"/>
    </location>
</feature>
<dbReference type="eggNOG" id="COG2334">
    <property type="taxonomic scope" value="Bacteria"/>
</dbReference>
<dbReference type="RefSeq" id="WP_012921749.1">
    <property type="nucleotide sequence ID" value="NC_013729.1"/>
</dbReference>
<dbReference type="Proteomes" id="UP000007967">
    <property type="component" value="Chromosome"/>
</dbReference>
<evidence type="ECO:0000259" key="2">
    <source>
        <dbReference type="Pfam" id="PF01636"/>
    </source>
</evidence>
<keyword evidence="3" id="KW-0808">Transferase</keyword>
<reference evidence="3 4" key="2">
    <citation type="journal article" date="2010" name="Stand. Genomic Sci.">
        <title>Complete genome sequence of Kribbella flavida type strain (IFO 14399).</title>
        <authorList>
            <person name="Pukall R."/>
            <person name="Lapidus A."/>
            <person name="Glavina Del Rio T."/>
            <person name="Copeland A."/>
            <person name="Tice H."/>
            <person name="Cheng J.-F."/>
            <person name="Lucas S."/>
            <person name="Chen F."/>
            <person name="Nolan M."/>
            <person name="LaButti K."/>
            <person name="Pati A."/>
            <person name="Ivanova N."/>
            <person name="Mavrommatis K."/>
            <person name="Mikhailova N."/>
            <person name="Pitluck S."/>
            <person name="Bruce D."/>
            <person name="Goodwin L."/>
            <person name="Land M."/>
            <person name="Hauser L."/>
            <person name="Chang Y.-J."/>
            <person name="Jeffries C.D."/>
            <person name="Chen A."/>
            <person name="Palaniappan K."/>
            <person name="Chain P."/>
            <person name="Rohde M."/>
            <person name="Goeker M."/>
            <person name="Bristow J."/>
            <person name="Eisen J.A."/>
            <person name="Markowitz V."/>
            <person name="Hugenholtz P."/>
            <person name="Kyrpides N.C."/>
            <person name="Klenk H.-P."/>
            <person name="Brettin T."/>
        </authorList>
    </citation>
    <scope>NUCLEOTIDE SEQUENCE [LARGE SCALE GENOMIC DNA]</scope>
    <source>
        <strain evidence="4">DSM 17836 / JCM 10339 / NBRC 14399</strain>
    </source>
</reference>
<evidence type="ECO:0000313" key="3">
    <source>
        <dbReference type="EMBL" id="ADB33195.1"/>
    </source>
</evidence>
<keyword evidence="4" id="KW-1185">Reference proteome</keyword>
<reference evidence="4" key="1">
    <citation type="submission" date="2009-09" db="EMBL/GenBank/DDBJ databases">
        <title>The complete genome of Kribbella flavida DSM 17836.</title>
        <authorList>
            <consortium name="US DOE Joint Genome Institute (JGI-PGF)"/>
            <person name="Lucas S."/>
            <person name="Copeland A."/>
            <person name="Lapidus A."/>
            <person name="Glavina del Rio T."/>
            <person name="Dalin E."/>
            <person name="Tice H."/>
            <person name="Bruce D."/>
            <person name="Goodwin L."/>
            <person name="Pitluck S."/>
            <person name="Kyrpides N."/>
            <person name="Mavromatis K."/>
            <person name="Ivanova N."/>
            <person name="Saunders E."/>
            <person name="Brettin T."/>
            <person name="Detter J.C."/>
            <person name="Han C."/>
            <person name="Larimer F."/>
            <person name="Land M."/>
            <person name="Hauser L."/>
            <person name="Markowitz V."/>
            <person name="Cheng J.-F."/>
            <person name="Hugenholtz P."/>
            <person name="Woyke T."/>
            <person name="Wu D."/>
            <person name="Pukall R."/>
            <person name="Klenk H.-P."/>
            <person name="Eisen J.A."/>
        </authorList>
    </citation>
    <scope>NUCLEOTIDE SEQUENCE [LARGE SCALE GENOMIC DNA]</scope>
    <source>
        <strain evidence="4">DSM 17836 / JCM 10339 / NBRC 14399</strain>
    </source>
</reference>
<dbReference type="KEGG" id="kfl:Kfla_4148"/>
<evidence type="ECO:0000313" key="4">
    <source>
        <dbReference type="Proteomes" id="UP000007967"/>
    </source>
</evidence>
<dbReference type="SUPFAM" id="SSF56112">
    <property type="entry name" value="Protein kinase-like (PK-like)"/>
    <property type="match status" value="1"/>
</dbReference>
<protein>
    <submittedName>
        <fullName evidence="3">Aminoglycoside phosphotransferase</fullName>
    </submittedName>
</protein>
<dbReference type="Pfam" id="PF01636">
    <property type="entry name" value="APH"/>
    <property type="match status" value="1"/>
</dbReference>
<dbReference type="OrthoDB" id="3812485at2"/>
<dbReference type="HOGENOM" id="CLU_731126_0_0_11"/>
<dbReference type="EMBL" id="CP001736">
    <property type="protein sequence ID" value="ADB33195.1"/>
    <property type="molecule type" value="Genomic_DNA"/>
</dbReference>
<accession>D2PSQ7</accession>
<dbReference type="InterPro" id="IPR011009">
    <property type="entry name" value="Kinase-like_dom_sf"/>
</dbReference>
<organism evidence="3 4">
    <name type="scientific">Kribbella flavida (strain DSM 17836 / JCM 10339 / NBRC 14399)</name>
    <dbReference type="NCBI Taxonomy" id="479435"/>
    <lineage>
        <taxon>Bacteria</taxon>
        <taxon>Bacillati</taxon>
        <taxon>Actinomycetota</taxon>
        <taxon>Actinomycetes</taxon>
        <taxon>Propionibacteriales</taxon>
        <taxon>Kribbellaceae</taxon>
        <taxon>Kribbella</taxon>
    </lineage>
</organism>
<proteinExistence type="predicted"/>
<name>D2PSQ7_KRIFD</name>
<feature type="region of interest" description="Disordered" evidence="1">
    <location>
        <begin position="1"/>
        <end position="20"/>
    </location>
</feature>
<dbReference type="AlphaFoldDB" id="D2PSQ7"/>
<dbReference type="Gene3D" id="3.90.1200.10">
    <property type="match status" value="1"/>
</dbReference>
<dbReference type="GO" id="GO:0016740">
    <property type="term" value="F:transferase activity"/>
    <property type="evidence" value="ECO:0007669"/>
    <property type="project" value="UniProtKB-KW"/>
</dbReference>
<dbReference type="InterPro" id="IPR002575">
    <property type="entry name" value="Aminoglycoside_PTrfase"/>
</dbReference>
<sequence>MTKQGSFKRAVRQRARETGQRYTQALADLEQINRSPFARTRPFEHSDLKAHLETRYGIRITSLAPIDDDPATRPRGSWPGHYPSTLFVRRGDGPPWIARVFSSPADRVARVEGDAEILRFLAANDFPAERIAHDDPVSMVDDDSGVIVTQFVDGGRPADEHGRSESAEIAQELGSLLGRLHALPPAAGAVARDGGAEEADGGFYVGRPRQDLAAAMSFLAGVEDKVPLDGQEKFAWLRDQVENADDAEGLPEALTHSNYHLWAAVGMPGALTIVGWAGSGRGPRLPALAWLLRTTAEGHPDNIDAVLRGYRQHVQLTDDELQRLPAILNMRALWLACLECQMAVNNGDTPTMNEGWIHPGSTEYAERLAARAITALSR</sequence>
<gene>
    <name evidence="3" type="ordered locus">Kfla_4148</name>
</gene>